<proteinExistence type="predicted"/>
<dbReference type="EMBL" id="PREZ01000002">
    <property type="protein sequence ID" value="PPA71193.1"/>
    <property type="molecule type" value="Genomic_DNA"/>
</dbReference>
<name>A0A2S5GE85_9BACL</name>
<evidence type="ECO:0000313" key="1">
    <source>
        <dbReference type="EMBL" id="PPA71193.1"/>
    </source>
</evidence>
<dbReference type="OrthoDB" id="2351239at2"/>
<accession>A0A2S5GE85</accession>
<keyword evidence="2" id="KW-1185">Reference proteome</keyword>
<dbReference type="Proteomes" id="UP000239047">
    <property type="component" value="Unassembled WGS sequence"/>
</dbReference>
<sequence length="254" mass="28689">MSIFNKALASLGIGATKIDCRFSQPAFRVGEEVKGQAIVMGGAAEQKVDTIYLSLFTSYLRQSNNKEYEDHALIKQIKIAEPFTILENEIAAFPFTFTLPLWAPVTANGSHLWIKAGADIKNAMDPFDLDPLVTKPSTFMTELLNVILNEGFTLSHTSCVEAPDRYKKQQAFIQKFVFNPKSGHFGKTLNSLTIKFYAESSTVYELLIELDHKVNTLHPGEKGYDHESLFRVRVRMEDVCSFHRKFIQIIEQSS</sequence>
<dbReference type="PANTHER" id="PTHR40053">
    <property type="entry name" value="SPORULATION-CONTROL PROTEIN SPO0M"/>
    <property type="match status" value="1"/>
</dbReference>
<dbReference type="RefSeq" id="WP_104056684.1">
    <property type="nucleotide sequence ID" value="NZ_PREZ01000002.1"/>
</dbReference>
<dbReference type="InterPro" id="IPR009776">
    <property type="entry name" value="Spore_0_M"/>
</dbReference>
<gene>
    <name evidence="1" type="ORF">C4B60_03755</name>
</gene>
<evidence type="ECO:0008006" key="3">
    <source>
        <dbReference type="Google" id="ProtNLM"/>
    </source>
</evidence>
<evidence type="ECO:0000313" key="2">
    <source>
        <dbReference type="Proteomes" id="UP000239047"/>
    </source>
</evidence>
<reference evidence="1 2" key="1">
    <citation type="submission" date="2018-02" db="EMBL/GenBank/DDBJ databases">
        <title>Jeotgalibacillus proteolyticum sp. nov. a protease producing bacterium isolated from ocean sediments of Laizhou Bay.</title>
        <authorList>
            <person name="Li Y."/>
        </authorList>
    </citation>
    <scope>NUCLEOTIDE SEQUENCE [LARGE SCALE GENOMIC DNA]</scope>
    <source>
        <strain evidence="1 2">22-7</strain>
    </source>
</reference>
<comment type="caution">
    <text evidence="1">The sequence shown here is derived from an EMBL/GenBank/DDBJ whole genome shotgun (WGS) entry which is preliminary data.</text>
</comment>
<dbReference type="PANTHER" id="PTHR40053:SF1">
    <property type="entry name" value="SPORULATION-CONTROL PROTEIN SPO0M"/>
    <property type="match status" value="1"/>
</dbReference>
<dbReference type="AlphaFoldDB" id="A0A2S5GE85"/>
<organism evidence="1 2">
    <name type="scientific">Jeotgalibacillus proteolyticus</name>
    <dbReference type="NCBI Taxonomy" id="2082395"/>
    <lineage>
        <taxon>Bacteria</taxon>
        <taxon>Bacillati</taxon>
        <taxon>Bacillota</taxon>
        <taxon>Bacilli</taxon>
        <taxon>Bacillales</taxon>
        <taxon>Caryophanaceae</taxon>
        <taxon>Jeotgalibacillus</taxon>
    </lineage>
</organism>
<protein>
    <recommendedName>
        <fullName evidence="3">Sporulation protein SpoOM</fullName>
    </recommendedName>
</protein>
<dbReference type="Pfam" id="PF07070">
    <property type="entry name" value="Spo0M"/>
    <property type="match status" value="1"/>
</dbReference>